<gene>
    <name evidence="2" type="ORF">g.20725</name>
</gene>
<feature type="compositionally biased region" description="Low complexity" evidence="1">
    <location>
        <begin position="92"/>
        <end position="102"/>
    </location>
</feature>
<feature type="compositionally biased region" description="Low complexity" evidence="1">
    <location>
        <begin position="179"/>
        <end position="197"/>
    </location>
</feature>
<feature type="compositionally biased region" description="Low complexity" evidence="1">
    <location>
        <begin position="124"/>
        <end position="154"/>
    </location>
</feature>
<proteinExistence type="predicted"/>
<feature type="compositionally biased region" description="Polar residues" evidence="1">
    <location>
        <begin position="202"/>
        <end position="212"/>
    </location>
</feature>
<dbReference type="AlphaFoldDB" id="A0A1B6GXD5"/>
<dbReference type="EMBL" id="GECZ01002702">
    <property type="protein sequence ID" value="JAS67067.1"/>
    <property type="molecule type" value="Transcribed_RNA"/>
</dbReference>
<feature type="region of interest" description="Disordered" evidence="1">
    <location>
        <begin position="92"/>
        <end position="212"/>
    </location>
</feature>
<sequence length="212" mass="22592">MKNVNNFVVKTQTSESSGYIIKTISTTTAGPGGCVVIHTEEEKRLVSVKDREDYLVPEIPPTVFHVPIFPSALPALRPTTTEVSTNTECSSISCCTQTSSGPDNPPSSNPPPNPGCAPQPQQPAPGCAPQSQPPTSGCSPQPQQPAQPSTSQGPEESKDQQREVARRCSMSRRNTRAAESSTESDSDYSYSSESESSACWCETTNDTTPCPP</sequence>
<feature type="compositionally biased region" description="Pro residues" evidence="1">
    <location>
        <begin position="103"/>
        <end position="123"/>
    </location>
</feature>
<evidence type="ECO:0000256" key="1">
    <source>
        <dbReference type="SAM" id="MobiDB-lite"/>
    </source>
</evidence>
<protein>
    <submittedName>
        <fullName evidence="2">Uncharacterized protein</fullName>
    </submittedName>
</protein>
<organism evidence="2">
    <name type="scientific">Cuerna arida</name>
    <dbReference type="NCBI Taxonomy" id="1464854"/>
    <lineage>
        <taxon>Eukaryota</taxon>
        <taxon>Metazoa</taxon>
        <taxon>Ecdysozoa</taxon>
        <taxon>Arthropoda</taxon>
        <taxon>Hexapoda</taxon>
        <taxon>Insecta</taxon>
        <taxon>Pterygota</taxon>
        <taxon>Neoptera</taxon>
        <taxon>Paraneoptera</taxon>
        <taxon>Hemiptera</taxon>
        <taxon>Auchenorrhyncha</taxon>
        <taxon>Membracoidea</taxon>
        <taxon>Cicadellidae</taxon>
        <taxon>Cicadellinae</taxon>
        <taxon>Proconiini</taxon>
        <taxon>Cuerna</taxon>
    </lineage>
</organism>
<reference evidence="2" key="1">
    <citation type="submission" date="2015-11" db="EMBL/GenBank/DDBJ databases">
        <title>De novo transcriptome assembly of four potential Pierce s Disease insect vectors from Arizona vineyards.</title>
        <authorList>
            <person name="Tassone E.E."/>
        </authorList>
    </citation>
    <scope>NUCLEOTIDE SEQUENCE</scope>
</reference>
<name>A0A1B6GXD5_9HEMI</name>
<accession>A0A1B6GXD5</accession>
<evidence type="ECO:0000313" key="2">
    <source>
        <dbReference type="EMBL" id="JAS67067.1"/>
    </source>
</evidence>
<feature type="compositionally biased region" description="Basic and acidic residues" evidence="1">
    <location>
        <begin position="155"/>
        <end position="166"/>
    </location>
</feature>